<dbReference type="EMBL" id="CATNWA010014355">
    <property type="protein sequence ID" value="CAI9570864.1"/>
    <property type="molecule type" value="Genomic_DNA"/>
</dbReference>
<sequence length="64" mass="6863">MPASARGDGRGRCRGDIAGMKDKVSAEGIPEQHCRVFPSVARGLPLVVLKLYLELHLGIPPGRL</sequence>
<name>A0ABN9DE80_9NEOB</name>
<accession>A0ABN9DE80</accession>
<evidence type="ECO:0000313" key="1">
    <source>
        <dbReference type="EMBL" id="CAI9570864.1"/>
    </source>
</evidence>
<dbReference type="Proteomes" id="UP001162483">
    <property type="component" value="Unassembled WGS sequence"/>
</dbReference>
<gene>
    <name evidence="1" type="ORF">SPARVUS_LOCUS7156086</name>
</gene>
<keyword evidence="2" id="KW-1185">Reference proteome</keyword>
<reference evidence="1" key="1">
    <citation type="submission" date="2023-05" db="EMBL/GenBank/DDBJ databases">
        <authorList>
            <person name="Stuckert A."/>
        </authorList>
    </citation>
    <scope>NUCLEOTIDE SEQUENCE</scope>
</reference>
<feature type="non-terminal residue" evidence="1">
    <location>
        <position position="64"/>
    </location>
</feature>
<evidence type="ECO:0000313" key="2">
    <source>
        <dbReference type="Proteomes" id="UP001162483"/>
    </source>
</evidence>
<comment type="caution">
    <text evidence="1">The sequence shown here is derived from an EMBL/GenBank/DDBJ whole genome shotgun (WGS) entry which is preliminary data.</text>
</comment>
<proteinExistence type="predicted"/>
<organism evidence="1 2">
    <name type="scientific">Staurois parvus</name>
    <dbReference type="NCBI Taxonomy" id="386267"/>
    <lineage>
        <taxon>Eukaryota</taxon>
        <taxon>Metazoa</taxon>
        <taxon>Chordata</taxon>
        <taxon>Craniata</taxon>
        <taxon>Vertebrata</taxon>
        <taxon>Euteleostomi</taxon>
        <taxon>Amphibia</taxon>
        <taxon>Batrachia</taxon>
        <taxon>Anura</taxon>
        <taxon>Neobatrachia</taxon>
        <taxon>Ranoidea</taxon>
        <taxon>Ranidae</taxon>
        <taxon>Staurois</taxon>
    </lineage>
</organism>
<protein>
    <submittedName>
        <fullName evidence="1">Uncharacterized protein</fullName>
    </submittedName>
</protein>